<proteinExistence type="predicted"/>
<sequence length="63" mass="7439">MRHPKKRPYVDLFNCRHQLNKQLYGLIIALMRGIWQDTCMVPIHLLVGIISQTLYVFANAKRD</sequence>
<dbReference type="EMBL" id="MH785246">
    <property type="protein sequence ID" value="AYK28014.1"/>
    <property type="molecule type" value="Genomic_DNA"/>
</dbReference>
<evidence type="ECO:0000313" key="1">
    <source>
        <dbReference type="EMBL" id="AYK28014.1"/>
    </source>
</evidence>
<protein>
    <submittedName>
        <fullName evidence="1">Uncharacterized protein</fullName>
    </submittedName>
</protein>
<organism evidence="1">
    <name type="scientific">Staphylococcus aureus</name>
    <dbReference type="NCBI Taxonomy" id="1280"/>
    <lineage>
        <taxon>Bacteria</taxon>
        <taxon>Bacillati</taxon>
        <taxon>Bacillota</taxon>
        <taxon>Bacilli</taxon>
        <taxon>Bacillales</taxon>
        <taxon>Staphylococcaceae</taxon>
        <taxon>Staphylococcus</taxon>
    </lineage>
</organism>
<geneLocation type="plasmid" evidence="1">
    <name>pPH1-3</name>
</geneLocation>
<gene>
    <name evidence="1" type="ORF">D0Y80_n00000</name>
</gene>
<reference evidence="1" key="1">
    <citation type="journal article" date="2019" name="Front. Microbiol.">
        <title>Prevalence of Antibiotic and Heavy Metal Resistance Determinants and Virulence-Related Genetic Elements in Plasmids of Staphylococcus aureus.</title>
        <authorList>
            <person name="Bukowski M."/>
            <person name="Piwowarczyk R."/>
            <person name="Madry A."/>
            <person name="Zagorski-Przybylo R."/>
            <person name="Hydzik M."/>
            <person name="Wladyka B."/>
        </authorList>
    </citation>
    <scope>NUCLEOTIDE SEQUENCE</scope>
    <source>
        <strain evidence="1">Ph1</strain>
        <plasmid evidence="1">pPH1-3</plasmid>
    </source>
</reference>
<dbReference type="AlphaFoldDB" id="A0A499S3G9"/>
<name>A0A499S3G9_STAAU</name>
<keyword evidence="1" id="KW-0614">Plasmid</keyword>
<accession>A0A499S3G9</accession>